<dbReference type="EMBL" id="JAGTUU010000002">
    <property type="protein sequence ID" value="MBS0123357.1"/>
    <property type="molecule type" value="Genomic_DNA"/>
</dbReference>
<dbReference type="PROSITE" id="PS50977">
    <property type="entry name" value="HTH_TETR_2"/>
    <property type="match status" value="1"/>
</dbReference>
<dbReference type="Gene3D" id="1.10.357.10">
    <property type="entry name" value="Tetracycline Repressor, domain 2"/>
    <property type="match status" value="1"/>
</dbReference>
<feature type="domain" description="HTH tetR-type" evidence="5">
    <location>
        <begin position="6"/>
        <end position="66"/>
    </location>
</feature>
<sequence length="199" mass="21476">MGRQAGYDRGKVLAQAQALFWSKGFLGTSLKDLETALDMRPGSIYAAFGSKEALFAEALKSYAQHSREAFRQTVAQAGSPLAGLAAHVRALGCVADNRPPSQACMLVKTMLETPPDNADLLGLTETLIQSMEAAFAEMFRQAIQTGELPQTADPDRLASRLQAEIFGLRTYAQRKGSDARVAQMAEDIARDIEALRVAA</sequence>
<dbReference type="PANTHER" id="PTHR47506:SF10">
    <property type="entry name" value="TRANSCRIPTIONAL REGULATORY PROTEIN"/>
    <property type="match status" value="1"/>
</dbReference>
<evidence type="ECO:0000259" key="5">
    <source>
        <dbReference type="PROSITE" id="PS50977"/>
    </source>
</evidence>
<evidence type="ECO:0000313" key="7">
    <source>
        <dbReference type="Proteomes" id="UP000681356"/>
    </source>
</evidence>
<dbReference type="Proteomes" id="UP000681356">
    <property type="component" value="Unassembled WGS sequence"/>
</dbReference>
<keyword evidence="2 4" id="KW-0238">DNA-binding</keyword>
<dbReference type="InterPro" id="IPR009057">
    <property type="entry name" value="Homeodomain-like_sf"/>
</dbReference>
<dbReference type="Gene3D" id="1.10.10.60">
    <property type="entry name" value="Homeodomain-like"/>
    <property type="match status" value="1"/>
</dbReference>
<keyword evidence="1" id="KW-0805">Transcription regulation</keyword>
<evidence type="ECO:0000256" key="3">
    <source>
        <dbReference type="ARBA" id="ARBA00023163"/>
    </source>
</evidence>
<dbReference type="GO" id="GO:0003677">
    <property type="term" value="F:DNA binding"/>
    <property type="evidence" value="ECO:0007669"/>
    <property type="project" value="UniProtKB-UniRule"/>
</dbReference>
<feature type="DNA-binding region" description="H-T-H motif" evidence="4">
    <location>
        <begin position="29"/>
        <end position="48"/>
    </location>
</feature>
<organism evidence="6 7">
    <name type="scientific">Thetidibacter halocola</name>
    <dbReference type="NCBI Taxonomy" id="2827239"/>
    <lineage>
        <taxon>Bacteria</taxon>
        <taxon>Pseudomonadati</taxon>
        <taxon>Pseudomonadota</taxon>
        <taxon>Alphaproteobacteria</taxon>
        <taxon>Rhodobacterales</taxon>
        <taxon>Roseobacteraceae</taxon>
        <taxon>Thetidibacter</taxon>
    </lineage>
</organism>
<dbReference type="InterPro" id="IPR036271">
    <property type="entry name" value="Tet_transcr_reg_TetR-rel_C_sf"/>
</dbReference>
<keyword evidence="3" id="KW-0804">Transcription</keyword>
<keyword evidence="7" id="KW-1185">Reference proteome</keyword>
<dbReference type="SUPFAM" id="SSF48498">
    <property type="entry name" value="Tetracyclin repressor-like, C-terminal domain"/>
    <property type="match status" value="1"/>
</dbReference>
<protein>
    <submittedName>
        <fullName evidence="6">TetR/AcrR family transcriptional regulator</fullName>
    </submittedName>
</protein>
<accession>A0A8J7WAW3</accession>
<evidence type="ECO:0000256" key="1">
    <source>
        <dbReference type="ARBA" id="ARBA00023015"/>
    </source>
</evidence>
<gene>
    <name evidence="6" type="ORF">KB874_04370</name>
</gene>
<evidence type="ECO:0000313" key="6">
    <source>
        <dbReference type="EMBL" id="MBS0123357.1"/>
    </source>
</evidence>
<dbReference type="InterPro" id="IPR011075">
    <property type="entry name" value="TetR_C"/>
</dbReference>
<dbReference type="Pfam" id="PF16925">
    <property type="entry name" value="TetR_C_13"/>
    <property type="match status" value="1"/>
</dbReference>
<dbReference type="SUPFAM" id="SSF46689">
    <property type="entry name" value="Homeodomain-like"/>
    <property type="match status" value="1"/>
</dbReference>
<dbReference type="Pfam" id="PF00440">
    <property type="entry name" value="TetR_N"/>
    <property type="match status" value="1"/>
</dbReference>
<reference evidence="6" key="1">
    <citation type="submission" date="2021-04" db="EMBL/GenBank/DDBJ databases">
        <authorList>
            <person name="Yoon J."/>
        </authorList>
    </citation>
    <scope>NUCLEOTIDE SEQUENCE</scope>
    <source>
        <strain evidence="6">KMU-90</strain>
    </source>
</reference>
<dbReference type="AlphaFoldDB" id="A0A8J7WAW3"/>
<dbReference type="PANTHER" id="PTHR47506">
    <property type="entry name" value="TRANSCRIPTIONAL REGULATORY PROTEIN"/>
    <property type="match status" value="1"/>
</dbReference>
<dbReference type="InterPro" id="IPR001647">
    <property type="entry name" value="HTH_TetR"/>
</dbReference>
<comment type="caution">
    <text evidence="6">The sequence shown here is derived from an EMBL/GenBank/DDBJ whole genome shotgun (WGS) entry which is preliminary data.</text>
</comment>
<dbReference type="RefSeq" id="WP_212535341.1">
    <property type="nucleotide sequence ID" value="NZ_JAGTUU010000002.1"/>
</dbReference>
<proteinExistence type="predicted"/>
<evidence type="ECO:0000256" key="2">
    <source>
        <dbReference type="ARBA" id="ARBA00023125"/>
    </source>
</evidence>
<evidence type="ECO:0000256" key="4">
    <source>
        <dbReference type="PROSITE-ProRule" id="PRU00335"/>
    </source>
</evidence>
<name>A0A8J7WAW3_9RHOB</name>